<reference evidence="8" key="1">
    <citation type="submission" date="2022-10" db="EMBL/GenBank/DDBJ databases">
        <title>Adaptive evolution leads to modifications in subtelomeric GC content in a zoonotic Cryptosporidium species.</title>
        <authorList>
            <person name="Li J."/>
            <person name="Feng Y."/>
            <person name="Xiao L."/>
        </authorList>
    </citation>
    <scope>NUCLEOTIDE SEQUENCE</scope>
    <source>
        <strain evidence="8">25894</strain>
    </source>
</reference>
<keyword evidence="5" id="KW-0206">Cytoskeleton</keyword>
<feature type="domain" description="Gamma tubulin complex component C-terminal" evidence="6">
    <location>
        <begin position="916"/>
        <end position="1165"/>
    </location>
</feature>
<evidence type="ECO:0000256" key="5">
    <source>
        <dbReference type="ARBA" id="ARBA00023212"/>
    </source>
</evidence>
<organism evidence="8 9">
    <name type="scientific">Cryptosporidium canis</name>
    <dbReference type="NCBI Taxonomy" id="195482"/>
    <lineage>
        <taxon>Eukaryota</taxon>
        <taxon>Sar</taxon>
        <taxon>Alveolata</taxon>
        <taxon>Apicomplexa</taxon>
        <taxon>Conoidasida</taxon>
        <taxon>Coccidia</taxon>
        <taxon>Eucoccidiorida</taxon>
        <taxon>Eimeriorina</taxon>
        <taxon>Cryptosporidiidae</taxon>
        <taxon>Cryptosporidium</taxon>
    </lineage>
</organism>
<sequence length="1181" mass="137385">MNISLPAVTKVLKQGENKYVLFGDKIRIRTCNKNCEYLTVFRDSDNGKESYKLGLSNLNGNGRIESTNITDVLLGKYKFHRNVFSNSEFYLLNSNQLLNNYNSRHEYIQYNDNIYIATSIDGEIFIIGFDQSSNQFLISNLEEVVHYLENRDGQNMNSPLRKYEWRLENVPISKELLLNHFDTSSVPNAKSVKYNELLQIKLNNDQIICISDYKPELKLQYSKLSIGNILPNGKNGFWTILTSKSIVTVYPDWFLLKKTLRAKHGSPMKFLDSRIVEKFTKNKYSLQHKDYLFRVGCMDLVSEPPIGWDLTNLRLSEDESASNDPKVFSEKEINEPPSVSGFIFDHAKPGIDCTMKHNIAPCKLGDFSIKIQEQLILEDVLSCLLCSNGNYINVIEQIIEIFPENGDLDNISENLYFLKFGSAMSFDHLKIKSLISGKEGLSLFLHKIIEDPSNFNNNENHQINFREQNSICNLKESFEIDNILSANNLEINPSLYPLTYKILELSTLHRRIRQFLKVHESGNSLFGVISGSLCSTFRELLKHFTTKVSKFESQLRKGQLTIQSIWSNSQQALVTLKVLDLISIRVLHKRGCEIIDQVYDIINNELKGDFPSQKIGFFIFNQLFLTWCRHFLVPWLKFGVASDHSSEFTNQQLTDLRTESIIRMSYSHIYTHESVFPSFIFPSFLQESFGHVNYIGLVSFFICRKNHLYSHNILQSKGHEDEIVHFKMLENMLEQIISSVDNSYDQSGHIGIKEYITNMFLESQRLLFKACNSITNIKSQINSFFEIFFCTNDMFIEEFIEYICILGQRVSKPGYDSSNDIARKWDELMTKYYKGPDNSVHSIWFLCNISDNLITDYSSEELFSPIKWEIGSYVLNEIGLKPTRTEKKKIPSFEIFKYLTVESYEIISFGSNWPRELLKKYETIFRLIFHLKYINHLLNNIWVIHQTFNIWSNTLPKTKYLSINKELCKSYLLRQKMLLLITGILEYIYNDVINPLWDSMVLDLNSVSTLEEFNSRQDQLLNEVLTQCFFLEKEQLNSLYSILSLCHLFTRHSNLLSIYWSSNQTATDTPHHTKSSYFHKKFLQLSNKNSCHKDSSLGKRGRLSADPEHLENLLLEPTYNDIVDKFSSKFEKLLQSFFNNISNCKYKRASLLNKLTLRLNYNGYYHGVPISTYNRGELAYD</sequence>
<evidence type="ECO:0000256" key="1">
    <source>
        <dbReference type="ARBA" id="ARBA00004245"/>
    </source>
</evidence>
<evidence type="ECO:0000313" key="9">
    <source>
        <dbReference type="Proteomes" id="UP001071777"/>
    </source>
</evidence>
<evidence type="ECO:0000259" key="6">
    <source>
        <dbReference type="Pfam" id="PF04130"/>
    </source>
</evidence>
<gene>
    <name evidence="8" type="ORF">OJ252_1792</name>
</gene>
<keyword evidence="3" id="KW-0963">Cytoplasm</keyword>
<comment type="caution">
    <text evidence="8">The sequence shown here is derived from an EMBL/GenBank/DDBJ whole genome shotgun (WGS) entry which is preliminary data.</text>
</comment>
<proteinExistence type="inferred from homology"/>
<dbReference type="Proteomes" id="UP001071777">
    <property type="component" value="Unassembled WGS sequence"/>
</dbReference>
<feature type="domain" description="Gamma tubulin complex component protein N-terminal" evidence="7">
    <location>
        <begin position="465"/>
        <end position="684"/>
    </location>
</feature>
<dbReference type="InterPro" id="IPR042241">
    <property type="entry name" value="GCP_C_sf"/>
</dbReference>
<evidence type="ECO:0000313" key="8">
    <source>
        <dbReference type="EMBL" id="KAJ1610745.1"/>
    </source>
</evidence>
<evidence type="ECO:0000259" key="7">
    <source>
        <dbReference type="Pfam" id="PF17681"/>
    </source>
</evidence>
<dbReference type="PANTHER" id="PTHR19302">
    <property type="entry name" value="GAMMA TUBULIN COMPLEX PROTEIN"/>
    <property type="match status" value="1"/>
</dbReference>
<keyword evidence="4" id="KW-0493">Microtubule</keyword>
<dbReference type="Gene3D" id="1.20.120.1900">
    <property type="entry name" value="Gamma-tubulin complex, C-terminal domain"/>
    <property type="match status" value="1"/>
</dbReference>
<dbReference type="PANTHER" id="PTHR19302:SF13">
    <property type="entry name" value="GAMMA-TUBULIN COMPLEX COMPONENT 2"/>
    <property type="match status" value="1"/>
</dbReference>
<name>A0ABQ8PA62_9CRYT</name>
<dbReference type="InterPro" id="IPR007259">
    <property type="entry name" value="GCP"/>
</dbReference>
<evidence type="ECO:0000256" key="4">
    <source>
        <dbReference type="ARBA" id="ARBA00022701"/>
    </source>
</evidence>
<dbReference type="InterPro" id="IPR040457">
    <property type="entry name" value="GCP_C"/>
</dbReference>
<accession>A0ABQ8PA62</accession>
<keyword evidence="9" id="KW-1185">Reference proteome</keyword>
<evidence type="ECO:0000256" key="3">
    <source>
        <dbReference type="ARBA" id="ARBA00022490"/>
    </source>
</evidence>
<dbReference type="InterPro" id="IPR041470">
    <property type="entry name" value="GCP_N"/>
</dbReference>
<comment type="subcellular location">
    <subcellularLocation>
        <location evidence="1">Cytoplasm</location>
        <location evidence="1">Cytoskeleton</location>
    </subcellularLocation>
</comment>
<protein>
    <submittedName>
        <fullName evidence="8">Gamma-tubulin complex associated protein</fullName>
    </submittedName>
</protein>
<dbReference type="Pfam" id="PF17681">
    <property type="entry name" value="GCP_N_terminal"/>
    <property type="match status" value="1"/>
</dbReference>
<evidence type="ECO:0000256" key="2">
    <source>
        <dbReference type="ARBA" id="ARBA00010337"/>
    </source>
</evidence>
<dbReference type="EMBL" id="JAPCXB010000068">
    <property type="protein sequence ID" value="KAJ1610745.1"/>
    <property type="molecule type" value="Genomic_DNA"/>
</dbReference>
<dbReference type="Pfam" id="PF04130">
    <property type="entry name" value="GCP_C_terminal"/>
    <property type="match status" value="1"/>
</dbReference>
<comment type="similarity">
    <text evidence="2">Belongs to the TUBGCP family.</text>
</comment>